<evidence type="ECO:0000256" key="1">
    <source>
        <dbReference type="ARBA" id="ARBA00023002"/>
    </source>
</evidence>
<dbReference type="InterPro" id="IPR028261">
    <property type="entry name" value="DPD_II"/>
</dbReference>
<dbReference type="InterPro" id="IPR036188">
    <property type="entry name" value="FAD/NAD-bd_sf"/>
</dbReference>
<dbReference type="PRINTS" id="PR00419">
    <property type="entry name" value="ADXRDTASE"/>
</dbReference>
<dbReference type="InterPro" id="IPR009051">
    <property type="entry name" value="Helical_ferredxn"/>
</dbReference>
<dbReference type="GO" id="GO:0017113">
    <property type="term" value="F:dihydropyrimidine dehydrogenase (NADP+) activity"/>
    <property type="evidence" value="ECO:0007669"/>
    <property type="project" value="TreeGrafter"/>
</dbReference>
<dbReference type="PANTHER" id="PTHR43073">
    <property type="entry name" value="DIHYDROPYRIMIDINE DEHYDROGENASE [NADP(+)]"/>
    <property type="match status" value="1"/>
</dbReference>
<dbReference type="OrthoDB" id="4327079at2759"/>
<proteinExistence type="predicted"/>
<organism evidence="3 4">
    <name type="scientific">Bugula neritina</name>
    <name type="common">Brown bryozoan</name>
    <name type="synonym">Sertularia neritina</name>
    <dbReference type="NCBI Taxonomy" id="10212"/>
    <lineage>
        <taxon>Eukaryota</taxon>
        <taxon>Metazoa</taxon>
        <taxon>Spiralia</taxon>
        <taxon>Lophotrochozoa</taxon>
        <taxon>Bryozoa</taxon>
        <taxon>Gymnolaemata</taxon>
        <taxon>Cheilostomatida</taxon>
        <taxon>Flustrina</taxon>
        <taxon>Buguloidea</taxon>
        <taxon>Bugulidae</taxon>
        <taxon>Bugula</taxon>
    </lineage>
</organism>
<dbReference type="Gene3D" id="1.10.1060.10">
    <property type="entry name" value="Alpha-helical ferredoxin"/>
    <property type="match status" value="1"/>
</dbReference>
<name>A0A7J7JMT8_BUGNE</name>
<reference evidence="3" key="1">
    <citation type="submission" date="2020-06" db="EMBL/GenBank/DDBJ databases">
        <title>Draft genome of Bugula neritina, a colonial animal packing powerful symbionts and potential medicines.</title>
        <authorList>
            <person name="Rayko M."/>
        </authorList>
    </citation>
    <scope>NUCLEOTIDE SEQUENCE [LARGE SCALE GENOMIC DNA]</scope>
    <source>
        <strain evidence="3">Kwan_BN1</strain>
    </source>
</reference>
<dbReference type="GO" id="GO:0006212">
    <property type="term" value="P:uracil catabolic process"/>
    <property type="evidence" value="ECO:0007669"/>
    <property type="project" value="TreeGrafter"/>
</dbReference>
<accession>A0A7J7JMT8</accession>
<feature type="domain" description="Dihydroprymidine dehydrogenase" evidence="2">
    <location>
        <begin position="44"/>
        <end position="155"/>
    </location>
</feature>
<dbReference type="GO" id="GO:0006210">
    <property type="term" value="P:thymine catabolic process"/>
    <property type="evidence" value="ECO:0007669"/>
    <property type="project" value="TreeGrafter"/>
</dbReference>
<dbReference type="AlphaFoldDB" id="A0A7J7JMT8"/>
<dbReference type="Gene3D" id="3.50.50.60">
    <property type="entry name" value="FAD/NAD(P)-binding domain"/>
    <property type="match status" value="1"/>
</dbReference>
<dbReference type="GO" id="GO:0005829">
    <property type="term" value="C:cytosol"/>
    <property type="evidence" value="ECO:0007669"/>
    <property type="project" value="TreeGrafter"/>
</dbReference>
<dbReference type="Pfam" id="PF13450">
    <property type="entry name" value="NAD_binding_8"/>
    <property type="match status" value="1"/>
</dbReference>
<dbReference type="PANTHER" id="PTHR43073:SF2">
    <property type="entry name" value="DIHYDROPYRIMIDINE DEHYDROGENASE [NADP(+)]"/>
    <property type="match status" value="1"/>
</dbReference>
<keyword evidence="1" id="KW-0560">Oxidoreductase</keyword>
<keyword evidence="4" id="KW-1185">Reference proteome</keyword>
<dbReference type="FunFam" id="1.10.1060.10:FF:000007">
    <property type="entry name" value="Dihydropyrimidine dehydrogenase [NADP(+)]"/>
    <property type="match status" value="1"/>
</dbReference>
<dbReference type="Proteomes" id="UP000593567">
    <property type="component" value="Unassembled WGS sequence"/>
</dbReference>
<evidence type="ECO:0000313" key="4">
    <source>
        <dbReference type="Proteomes" id="UP000593567"/>
    </source>
</evidence>
<dbReference type="Pfam" id="PF14691">
    <property type="entry name" value="Fer4_20"/>
    <property type="match status" value="1"/>
</dbReference>
<evidence type="ECO:0000259" key="2">
    <source>
        <dbReference type="Pfam" id="PF14691"/>
    </source>
</evidence>
<dbReference type="EMBL" id="VXIV02002058">
    <property type="protein sequence ID" value="KAF6027630.1"/>
    <property type="molecule type" value="Genomic_DNA"/>
</dbReference>
<sequence length="214" mass="23135">MNLLSLNPKVLNHATLKPTAATVESRRYWKRNGDKSCSSCTPKTKDFDDIKHTTLSERGALREAMRCLKCADAPCQKSCPTQLDIKAFITSIANQNYYGSAKAIFSDNPLGLTCGMVCPTSDLCVGGCNLYASEEGPINIGGLQQFATETFKKMGVKQIHDPSLDLASLPTSYKSKIALVGCGPASISCATFLARLGYSDVTVFEKQEYVGGLR</sequence>
<dbReference type="GO" id="GO:0050661">
    <property type="term" value="F:NADP binding"/>
    <property type="evidence" value="ECO:0007669"/>
    <property type="project" value="TreeGrafter"/>
</dbReference>
<dbReference type="GO" id="GO:0002058">
    <property type="term" value="F:uracil binding"/>
    <property type="evidence" value="ECO:0007669"/>
    <property type="project" value="TreeGrafter"/>
</dbReference>
<comment type="caution">
    <text evidence="3">The sequence shown here is derived from an EMBL/GenBank/DDBJ whole genome shotgun (WGS) entry which is preliminary data.</text>
</comment>
<evidence type="ECO:0000313" key="3">
    <source>
        <dbReference type="EMBL" id="KAF6027630.1"/>
    </source>
</evidence>
<gene>
    <name evidence="3" type="ORF">EB796_014060</name>
</gene>
<dbReference type="SUPFAM" id="SSF51971">
    <property type="entry name" value="Nucleotide-binding domain"/>
    <property type="match status" value="1"/>
</dbReference>
<protein>
    <submittedName>
        <fullName evidence="3">DPYD</fullName>
    </submittedName>
</protein>
<dbReference type="GO" id="GO:0051536">
    <property type="term" value="F:iron-sulfur cluster binding"/>
    <property type="evidence" value="ECO:0007669"/>
    <property type="project" value="InterPro"/>
</dbReference>
<dbReference type="SUPFAM" id="SSF46548">
    <property type="entry name" value="alpha-helical ferredoxin"/>
    <property type="match status" value="1"/>
</dbReference>